<evidence type="ECO:0000313" key="3">
    <source>
        <dbReference type="Proteomes" id="UP000006591"/>
    </source>
</evidence>
<feature type="compositionally biased region" description="Polar residues" evidence="1">
    <location>
        <begin position="97"/>
        <end position="107"/>
    </location>
</feature>
<reference evidence="2" key="1">
    <citation type="submission" date="2015-04" db="UniProtKB">
        <authorList>
            <consortium name="EnsemblPlants"/>
        </authorList>
    </citation>
    <scope>IDENTIFICATION</scope>
    <source>
        <strain evidence="2">SL10</strain>
    </source>
</reference>
<proteinExistence type="predicted"/>
<accession>A0A0E0HR07</accession>
<feature type="region of interest" description="Disordered" evidence="1">
    <location>
        <begin position="80"/>
        <end position="107"/>
    </location>
</feature>
<dbReference type="OMA" id="LCYPDFF"/>
<evidence type="ECO:0000256" key="1">
    <source>
        <dbReference type="SAM" id="MobiDB-lite"/>
    </source>
</evidence>
<sequence length="107" mass="11775">MADEEKRREARELASSSYAIRSATRMLSASAVSPRRTREPPPHQRYHSSSCCSPPPPFDLGLCYPDFFLHQLLPRLLFTPTPPASPALVPGPELPPSLTSGTHPDLL</sequence>
<reference evidence="2" key="2">
    <citation type="submission" date="2018-04" db="EMBL/GenBank/DDBJ databases">
        <title>OnivRS2 (Oryza nivara Reference Sequence Version 2).</title>
        <authorList>
            <person name="Zhang J."/>
            <person name="Kudrna D."/>
            <person name="Lee S."/>
            <person name="Talag J."/>
            <person name="Rajasekar S."/>
            <person name="Welchert J."/>
            <person name="Hsing Y.-I."/>
            <person name="Wing R.A."/>
        </authorList>
    </citation>
    <scope>NUCLEOTIDE SEQUENCE [LARGE SCALE GENOMIC DNA]</scope>
    <source>
        <strain evidence="2">SL10</strain>
    </source>
</reference>
<organism evidence="2">
    <name type="scientific">Oryza nivara</name>
    <name type="common">Indian wild rice</name>
    <name type="synonym">Oryza sativa f. spontanea</name>
    <dbReference type="NCBI Taxonomy" id="4536"/>
    <lineage>
        <taxon>Eukaryota</taxon>
        <taxon>Viridiplantae</taxon>
        <taxon>Streptophyta</taxon>
        <taxon>Embryophyta</taxon>
        <taxon>Tracheophyta</taxon>
        <taxon>Spermatophyta</taxon>
        <taxon>Magnoliopsida</taxon>
        <taxon>Liliopsida</taxon>
        <taxon>Poales</taxon>
        <taxon>Poaceae</taxon>
        <taxon>BOP clade</taxon>
        <taxon>Oryzoideae</taxon>
        <taxon>Oryzeae</taxon>
        <taxon>Oryzinae</taxon>
        <taxon>Oryza</taxon>
    </lineage>
</organism>
<dbReference type="Gramene" id="ONIVA06G17990.1">
    <property type="protein sequence ID" value="ONIVA06G17990.1"/>
    <property type="gene ID" value="ONIVA06G17990"/>
</dbReference>
<evidence type="ECO:0000313" key="2">
    <source>
        <dbReference type="EnsemblPlants" id="ONIVA06G17990.1"/>
    </source>
</evidence>
<name>A0A0E0HR07_ORYNI</name>
<dbReference type="AlphaFoldDB" id="A0A0E0HR07"/>
<dbReference type="Proteomes" id="UP000006591">
    <property type="component" value="Chromosome 6"/>
</dbReference>
<keyword evidence="3" id="KW-1185">Reference proteome</keyword>
<protein>
    <submittedName>
        <fullName evidence="2">Uncharacterized protein</fullName>
    </submittedName>
</protein>
<feature type="region of interest" description="Disordered" evidence="1">
    <location>
        <begin position="25"/>
        <end position="51"/>
    </location>
</feature>
<dbReference type="HOGENOM" id="CLU_2214293_0_0_1"/>
<dbReference type="EnsemblPlants" id="ONIVA06G17990.1">
    <property type="protein sequence ID" value="ONIVA06G17990.1"/>
    <property type="gene ID" value="ONIVA06G17990"/>
</dbReference>